<accession>A0ABS2VHH5</accession>
<dbReference type="RefSeq" id="WP_205380785.1">
    <property type="nucleotide sequence ID" value="NZ_JAFFZS010000001.1"/>
</dbReference>
<evidence type="ECO:0000313" key="3">
    <source>
        <dbReference type="EMBL" id="MBN0042541.1"/>
    </source>
</evidence>
<proteinExistence type="predicted"/>
<protein>
    <submittedName>
        <fullName evidence="3">Uncharacterized protein</fullName>
    </submittedName>
</protein>
<keyword evidence="2" id="KW-1133">Transmembrane helix</keyword>
<feature type="transmembrane region" description="Helical" evidence="2">
    <location>
        <begin position="40"/>
        <end position="58"/>
    </location>
</feature>
<feature type="compositionally biased region" description="Low complexity" evidence="1">
    <location>
        <begin position="11"/>
        <end position="22"/>
    </location>
</feature>
<dbReference type="EMBL" id="JAFFZS010000001">
    <property type="protein sequence ID" value="MBN0042541.1"/>
    <property type="molecule type" value="Genomic_DNA"/>
</dbReference>
<evidence type="ECO:0000313" key="4">
    <source>
        <dbReference type="Proteomes" id="UP000788262"/>
    </source>
</evidence>
<sequence>MSENTHEQEPASETTAPAASSPSPEPSSDRRRWLRGRRGAALAGLLSGALLGAGTVAWQTDALPFVPRDLCWGTLSEDVAFGMFTRKGDLEARELPLEHARGNDTRIRGECRITRVEGGRRRWEVTAEVRDLDGLYGLDMRQWPDEFLSPRMAPLGGEITGMASPNRAWAALPKSCTGSSGRAHAPTVVDLSAGADRLEHDDDRTRRKAMARAVVSMTNALMERWGCSGRYAEPGEPAPLAERRGADPDELCGVKDLRLPDAARRAEEDEVSYFERVTPGPGDGVRSCDVSTHGDRPAVRLMTVEDPDLAQIFMPRTLQSGEHLKGGGYGVLGGDLSVFTSHCQTGDVAFVVRAFDTLDGDWPGTLLPAYVKSEARRIGCGEVSVTVPR</sequence>
<name>A0ABS2VHH5_STRAS</name>
<gene>
    <name evidence="3" type="ORF">JS756_00115</name>
</gene>
<keyword evidence="2" id="KW-0472">Membrane</keyword>
<organism evidence="3 4">
    <name type="scientific">Streptomyces actuosus</name>
    <dbReference type="NCBI Taxonomy" id="1885"/>
    <lineage>
        <taxon>Bacteria</taxon>
        <taxon>Bacillati</taxon>
        <taxon>Actinomycetota</taxon>
        <taxon>Actinomycetes</taxon>
        <taxon>Kitasatosporales</taxon>
        <taxon>Streptomycetaceae</taxon>
        <taxon>Streptomyces</taxon>
    </lineage>
</organism>
<dbReference type="Proteomes" id="UP000788262">
    <property type="component" value="Unassembled WGS sequence"/>
</dbReference>
<keyword evidence="4" id="KW-1185">Reference proteome</keyword>
<keyword evidence="2" id="KW-0812">Transmembrane</keyword>
<feature type="region of interest" description="Disordered" evidence="1">
    <location>
        <begin position="1"/>
        <end position="31"/>
    </location>
</feature>
<evidence type="ECO:0000256" key="1">
    <source>
        <dbReference type="SAM" id="MobiDB-lite"/>
    </source>
</evidence>
<evidence type="ECO:0000256" key="2">
    <source>
        <dbReference type="SAM" id="Phobius"/>
    </source>
</evidence>
<reference evidence="3 4" key="1">
    <citation type="submission" date="2021-02" db="EMBL/GenBank/DDBJ databases">
        <title>Whole genome sequencing of Streptomyces actuosus VRA1.</title>
        <authorList>
            <person name="Sen G."/>
            <person name="Sen A."/>
        </authorList>
    </citation>
    <scope>NUCLEOTIDE SEQUENCE [LARGE SCALE GENOMIC DNA]</scope>
    <source>
        <strain evidence="3 4">VRA1</strain>
    </source>
</reference>
<comment type="caution">
    <text evidence="3">The sequence shown here is derived from an EMBL/GenBank/DDBJ whole genome shotgun (WGS) entry which is preliminary data.</text>
</comment>